<dbReference type="AlphaFoldDB" id="A0A084FVT5"/>
<dbReference type="KEGG" id="sapo:SAPIO_CDS9858"/>
<feature type="binding site" evidence="1">
    <location>
        <position position="311"/>
    </location>
    <ligand>
        <name>Zn(2+)</name>
        <dbReference type="ChEBI" id="CHEBI:29105"/>
    </ligand>
</feature>
<organism evidence="2 3">
    <name type="scientific">Pseudallescheria apiosperma</name>
    <name type="common">Scedosporium apiospermum</name>
    <dbReference type="NCBI Taxonomy" id="563466"/>
    <lineage>
        <taxon>Eukaryota</taxon>
        <taxon>Fungi</taxon>
        <taxon>Dikarya</taxon>
        <taxon>Ascomycota</taxon>
        <taxon>Pezizomycotina</taxon>
        <taxon>Sordariomycetes</taxon>
        <taxon>Hypocreomycetidae</taxon>
        <taxon>Microascales</taxon>
        <taxon>Microascaceae</taxon>
        <taxon>Scedosporium</taxon>
    </lineage>
</organism>
<dbReference type="PRINTS" id="PR01950">
    <property type="entry name" value="LANCSUPER"/>
</dbReference>
<dbReference type="CDD" id="cd04794">
    <property type="entry name" value="euk_LANCL"/>
    <property type="match status" value="1"/>
</dbReference>
<dbReference type="GO" id="GO:0005886">
    <property type="term" value="C:plasma membrane"/>
    <property type="evidence" value="ECO:0007669"/>
    <property type="project" value="TreeGrafter"/>
</dbReference>
<feature type="binding site" evidence="1">
    <location>
        <position position="263"/>
    </location>
    <ligand>
        <name>Zn(2+)</name>
        <dbReference type="ChEBI" id="CHEBI:29105"/>
    </ligand>
</feature>
<evidence type="ECO:0000256" key="1">
    <source>
        <dbReference type="PIRSR" id="PIRSR607822-1"/>
    </source>
</evidence>
<dbReference type="Proteomes" id="UP000028545">
    <property type="component" value="Unassembled WGS sequence"/>
</dbReference>
<dbReference type="PANTHER" id="PTHR12736">
    <property type="entry name" value="LANC-LIKE PROTEIN"/>
    <property type="match status" value="1"/>
</dbReference>
<dbReference type="InterPro" id="IPR012341">
    <property type="entry name" value="6hp_glycosidase-like_sf"/>
</dbReference>
<keyword evidence="3" id="KW-1185">Reference proteome</keyword>
<evidence type="ECO:0008006" key="4">
    <source>
        <dbReference type="Google" id="ProtNLM"/>
    </source>
</evidence>
<dbReference type="GeneID" id="27728930"/>
<dbReference type="PANTHER" id="PTHR12736:SF7">
    <property type="entry name" value="LANC-LIKE PROTEIN 3"/>
    <property type="match status" value="1"/>
</dbReference>
<dbReference type="GO" id="GO:0031179">
    <property type="term" value="P:peptide modification"/>
    <property type="evidence" value="ECO:0007669"/>
    <property type="project" value="InterPro"/>
</dbReference>
<dbReference type="Gene3D" id="1.50.10.10">
    <property type="match status" value="1"/>
</dbReference>
<dbReference type="InterPro" id="IPR007822">
    <property type="entry name" value="LANC-like"/>
</dbReference>
<dbReference type="GO" id="GO:0046872">
    <property type="term" value="F:metal ion binding"/>
    <property type="evidence" value="ECO:0007669"/>
    <property type="project" value="UniProtKB-KW"/>
</dbReference>
<dbReference type="SMART" id="SM01260">
    <property type="entry name" value="LANC_like"/>
    <property type="match status" value="1"/>
</dbReference>
<dbReference type="RefSeq" id="XP_016638996.1">
    <property type="nucleotide sequence ID" value="XM_016791152.1"/>
</dbReference>
<comment type="caution">
    <text evidence="2">The sequence shown here is derived from an EMBL/GenBank/DDBJ whole genome shotgun (WGS) entry which is preliminary data.</text>
</comment>
<dbReference type="VEuPathDB" id="FungiDB:SAPIO_CDS9858"/>
<protein>
    <recommendedName>
        <fullName evidence="4">Abscisic acid ABA receptor</fullName>
    </recommendedName>
</protein>
<feature type="binding site" evidence="1">
    <location>
        <position position="312"/>
    </location>
    <ligand>
        <name>Zn(2+)</name>
        <dbReference type="ChEBI" id="CHEBI:29105"/>
    </ligand>
</feature>
<dbReference type="EMBL" id="JOWA01000154">
    <property type="protein sequence ID" value="KEZ39197.1"/>
    <property type="molecule type" value="Genomic_DNA"/>
</dbReference>
<accession>A0A084FVT5</accession>
<evidence type="ECO:0000313" key="2">
    <source>
        <dbReference type="EMBL" id="KEZ39197.1"/>
    </source>
</evidence>
<dbReference type="GO" id="GO:0005975">
    <property type="term" value="P:carbohydrate metabolic process"/>
    <property type="evidence" value="ECO:0007669"/>
    <property type="project" value="InterPro"/>
</dbReference>
<dbReference type="SUPFAM" id="SSF158745">
    <property type="entry name" value="LanC-like"/>
    <property type="match status" value="1"/>
</dbReference>
<sequence>MNESRFIPNTFSQPLTLPRSPPSLLKEALEEILLHTPPQESYVSRSSGPLHLGGLLSGPTALAYLFFRASEAQPDLRVADHSVSRWAKRYLRGDRGSLKVRTGACGLKSERLAYDAVKACISRDPDDVKTFLASLAPVLHSLGRADVFPSELFCGRAGTLYFLRLVRHFVPDSAPLLEDAIRAISISIIEVGDDGRGNWLFHDKHYIGAAHGDVGIITQLVLTTPSLAPKLETRLDKFLDTQFDDGNWPSSAGKTSSPYVQWCHGAPGCVISLVALREHFPNLQTKIDAAIHKGRSCIWRAGLLKKEPSLCHGIFGNAIALDRTRRHHFLALATPEKVQDMRSRDSSLFKTAAYESEDSLLMNYWPSAAWTWVVCEDEEPGMIVYTDV</sequence>
<name>A0A084FVT5_PSEDA</name>
<dbReference type="HOGENOM" id="CLU_040560_0_0_1"/>
<reference evidence="2 3" key="1">
    <citation type="journal article" date="2014" name="Genome Announc.">
        <title>Draft genome sequence of the pathogenic fungus Scedosporium apiospermum.</title>
        <authorList>
            <person name="Vandeputte P."/>
            <person name="Ghamrawi S."/>
            <person name="Rechenmann M."/>
            <person name="Iltis A."/>
            <person name="Giraud S."/>
            <person name="Fleury M."/>
            <person name="Thornton C."/>
            <person name="Delhaes L."/>
            <person name="Meyer W."/>
            <person name="Papon N."/>
            <person name="Bouchara J.P."/>
        </authorList>
    </citation>
    <scope>NUCLEOTIDE SEQUENCE [LARGE SCALE GENOMIC DNA]</scope>
    <source>
        <strain evidence="2 3">IHEM 14462</strain>
    </source>
</reference>
<keyword evidence="1" id="KW-0862">Zinc</keyword>
<dbReference type="OrthoDB" id="10257263at2759"/>
<gene>
    <name evidence="2" type="ORF">SAPIO_CDS9858</name>
</gene>
<dbReference type="OMA" id="AVCEQEH"/>
<dbReference type="Pfam" id="PF05147">
    <property type="entry name" value="LANC_like"/>
    <property type="match status" value="1"/>
</dbReference>
<proteinExistence type="predicted"/>
<keyword evidence="1" id="KW-0479">Metal-binding</keyword>
<evidence type="ECO:0000313" key="3">
    <source>
        <dbReference type="Proteomes" id="UP000028545"/>
    </source>
</evidence>